<keyword evidence="2" id="KW-0472">Membrane</keyword>
<evidence type="ECO:0000313" key="4">
    <source>
        <dbReference type="EMBL" id="GIG17424.1"/>
    </source>
</evidence>
<name>A0A8J3LKR2_9ACTN</name>
<comment type="caution">
    <text evidence="4">The sequence shown here is derived from an EMBL/GenBank/DDBJ whole genome shotgun (WGS) entry which is preliminary data.</text>
</comment>
<dbReference type="InterPro" id="IPR002130">
    <property type="entry name" value="Cyclophilin-type_PPIase_dom"/>
</dbReference>
<feature type="domain" description="PPIase cyclophilin-type" evidence="3">
    <location>
        <begin position="110"/>
        <end position="260"/>
    </location>
</feature>
<reference evidence="4" key="1">
    <citation type="submission" date="2021-01" db="EMBL/GenBank/DDBJ databases">
        <title>Whole genome shotgun sequence of Catellatospora methionotrophica NBRC 14553.</title>
        <authorList>
            <person name="Komaki H."/>
            <person name="Tamura T."/>
        </authorList>
    </citation>
    <scope>NUCLEOTIDE SEQUENCE</scope>
    <source>
        <strain evidence="4">NBRC 14553</strain>
    </source>
</reference>
<dbReference type="GO" id="GO:0003755">
    <property type="term" value="F:peptidyl-prolyl cis-trans isomerase activity"/>
    <property type="evidence" value="ECO:0007669"/>
    <property type="project" value="InterPro"/>
</dbReference>
<evidence type="ECO:0000256" key="2">
    <source>
        <dbReference type="SAM" id="Phobius"/>
    </source>
</evidence>
<keyword evidence="5" id="KW-1185">Reference proteome</keyword>
<feature type="transmembrane region" description="Helical" evidence="2">
    <location>
        <begin position="35"/>
        <end position="53"/>
    </location>
</feature>
<keyword evidence="2" id="KW-1133">Transmembrane helix</keyword>
<comment type="function">
    <text evidence="1">PPIases accelerate the folding of proteins. It catalyzes the cis-trans isomerization of proline imidic peptide bonds in oligopeptides.</text>
</comment>
<organism evidence="4 5">
    <name type="scientific">Catellatospora methionotrophica</name>
    <dbReference type="NCBI Taxonomy" id="121620"/>
    <lineage>
        <taxon>Bacteria</taxon>
        <taxon>Bacillati</taxon>
        <taxon>Actinomycetota</taxon>
        <taxon>Actinomycetes</taxon>
        <taxon>Micromonosporales</taxon>
        <taxon>Micromonosporaceae</taxon>
        <taxon>Catellatospora</taxon>
    </lineage>
</organism>
<dbReference type="Gene3D" id="2.40.100.10">
    <property type="entry name" value="Cyclophilin-like"/>
    <property type="match status" value="1"/>
</dbReference>
<keyword evidence="4" id="KW-0413">Isomerase</keyword>
<dbReference type="PANTHER" id="PTHR45625:SF3">
    <property type="entry name" value="PEPTIDYL-PROLYL CIS-TRANS ISOMERASE B-RELATED"/>
    <property type="match status" value="1"/>
</dbReference>
<dbReference type="InterPro" id="IPR029000">
    <property type="entry name" value="Cyclophilin-like_dom_sf"/>
</dbReference>
<gene>
    <name evidence="4" type="ORF">Cme02nite_57560</name>
</gene>
<dbReference type="AlphaFoldDB" id="A0A8J3LKR2"/>
<dbReference type="InterPro" id="IPR044666">
    <property type="entry name" value="Cyclophilin_A-like"/>
</dbReference>
<evidence type="ECO:0000313" key="5">
    <source>
        <dbReference type="Proteomes" id="UP000660339"/>
    </source>
</evidence>
<accession>A0A8J3LKR2</accession>
<protein>
    <submittedName>
        <fullName evidence="4">Peptidyl-prolyl cis-trans isomerase</fullName>
    </submittedName>
</protein>
<evidence type="ECO:0000259" key="3">
    <source>
        <dbReference type="PROSITE" id="PS50072"/>
    </source>
</evidence>
<dbReference type="SUPFAM" id="SSF50891">
    <property type="entry name" value="Cyclophilin-like"/>
    <property type="match status" value="1"/>
</dbReference>
<evidence type="ECO:0000256" key="1">
    <source>
        <dbReference type="ARBA" id="ARBA00002388"/>
    </source>
</evidence>
<dbReference type="PROSITE" id="PS50072">
    <property type="entry name" value="CSA_PPIASE_2"/>
    <property type="match status" value="1"/>
</dbReference>
<dbReference type="CDD" id="cd00317">
    <property type="entry name" value="cyclophilin"/>
    <property type="match status" value="1"/>
</dbReference>
<proteinExistence type="predicted"/>
<dbReference type="Proteomes" id="UP000660339">
    <property type="component" value="Unassembled WGS sequence"/>
</dbReference>
<dbReference type="RefSeq" id="WP_166387460.1">
    <property type="nucleotide sequence ID" value="NZ_BAAATT010000037.1"/>
</dbReference>
<dbReference type="Pfam" id="PF00160">
    <property type="entry name" value="Pro_isomerase"/>
    <property type="match status" value="1"/>
</dbReference>
<sequence length="265" mass="27746">MSSTIQRQRAAARARLERQMGERLEGARKRKQRNAVIGAAVALLLVIGGAVWLTQSLGGDDDTPATAPLPDGQVCTWTPDDAKANPNLKDVGTPPTEVTNKGTQTMTITTNHGVIEAKVNTAKAPCTAASMTYLASKKFFDGSKCHRLVTEGIKVLQCGDPSATGNGGPAYKMAEENLPNVTDPTKAYPAGTLAMAKTQQPNSTGSQFFIVYGESQLGPDYTILGTITKGLDLVEKVAKDGIAADGTAPKTPVNITSLTMTPAAS</sequence>
<dbReference type="EMBL" id="BONJ01000031">
    <property type="protein sequence ID" value="GIG17424.1"/>
    <property type="molecule type" value="Genomic_DNA"/>
</dbReference>
<keyword evidence="2" id="KW-0812">Transmembrane</keyword>
<dbReference type="PANTHER" id="PTHR45625">
    <property type="entry name" value="PEPTIDYL-PROLYL CIS-TRANS ISOMERASE-RELATED"/>
    <property type="match status" value="1"/>
</dbReference>